<evidence type="ECO:0000313" key="3">
    <source>
        <dbReference type="Proteomes" id="UP000256845"/>
    </source>
</evidence>
<name>A0A3D9H8M8_9PROT</name>
<dbReference type="InterPro" id="IPR012337">
    <property type="entry name" value="RNaseH-like_sf"/>
</dbReference>
<dbReference type="SUPFAM" id="SSF53098">
    <property type="entry name" value="Ribonuclease H-like"/>
    <property type="match status" value="1"/>
</dbReference>
<evidence type="ECO:0000313" key="2">
    <source>
        <dbReference type="EMBL" id="RED45854.1"/>
    </source>
</evidence>
<gene>
    <name evidence="2" type="ORF">DFP90_111102</name>
</gene>
<dbReference type="Gene3D" id="3.30.420.10">
    <property type="entry name" value="Ribonuclease H-like superfamily/Ribonuclease H"/>
    <property type="match status" value="1"/>
</dbReference>
<accession>A0A3D9H8M8</accession>
<dbReference type="OrthoDB" id="5287589at2"/>
<dbReference type="InterPro" id="IPR036397">
    <property type="entry name" value="RNaseH_sf"/>
</dbReference>
<dbReference type="PROSITE" id="PS50994">
    <property type="entry name" value="INTEGRASE"/>
    <property type="match status" value="1"/>
</dbReference>
<organism evidence="2 3">
    <name type="scientific">Aestuariispira insulae</name>
    <dbReference type="NCBI Taxonomy" id="1461337"/>
    <lineage>
        <taxon>Bacteria</taxon>
        <taxon>Pseudomonadati</taxon>
        <taxon>Pseudomonadota</taxon>
        <taxon>Alphaproteobacteria</taxon>
        <taxon>Rhodospirillales</taxon>
        <taxon>Kiloniellaceae</taxon>
        <taxon>Aestuariispira</taxon>
    </lineage>
</organism>
<dbReference type="EMBL" id="QRDW01000011">
    <property type="protein sequence ID" value="RED45854.1"/>
    <property type="molecule type" value="Genomic_DNA"/>
</dbReference>
<dbReference type="GO" id="GO:0003676">
    <property type="term" value="F:nucleic acid binding"/>
    <property type="evidence" value="ECO:0007669"/>
    <property type="project" value="InterPro"/>
</dbReference>
<dbReference type="GO" id="GO:0015074">
    <property type="term" value="P:DNA integration"/>
    <property type="evidence" value="ECO:0007669"/>
    <property type="project" value="InterPro"/>
</dbReference>
<dbReference type="InterPro" id="IPR001584">
    <property type="entry name" value="Integrase_cat-core"/>
</dbReference>
<comment type="caution">
    <text evidence="2">The sequence shown here is derived from an EMBL/GenBank/DDBJ whole genome shotgun (WGS) entry which is preliminary data.</text>
</comment>
<evidence type="ECO:0000259" key="1">
    <source>
        <dbReference type="PROSITE" id="PS50994"/>
    </source>
</evidence>
<proteinExistence type="predicted"/>
<dbReference type="AlphaFoldDB" id="A0A3D9H8M8"/>
<keyword evidence="3" id="KW-1185">Reference proteome</keyword>
<dbReference type="RefSeq" id="WP_115938467.1">
    <property type="nucleotide sequence ID" value="NZ_QRDW01000011.1"/>
</dbReference>
<protein>
    <submittedName>
        <fullName evidence="2">Putative transposase</fullName>
    </submittedName>
</protein>
<dbReference type="Proteomes" id="UP000256845">
    <property type="component" value="Unassembled WGS sequence"/>
</dbReference>
<reference evidence="2 3" key="1">
    <citation type="submission" date="2018-07" db="EMBL/GenBank/DDBJ databases">
        <title>Genomic Encyclopedia of Type Strains, Phase III (KMG-III): the genomes of soil and plant-associated and newly described type strains.</title>
        <authorList>
            <person name="Whitman W."/>
        </authorList>
    </citation>
    <scope>NUCLEOTIDE SEQUENCE [LARGE SCALE GENOMIC DNA]</scope>
    <source>
        <strain evidence="2 3">CECT 8488</strain>
    </source>
</reference>
<sequence>MTQIYIGASDSVSLDGRVFDVNRVLDHHTIQLVCPRNGELRNIKFDHLAKLICLGGALVQPGARRKPVPHTENRPSVDLLSDEDKAALHRMVAYVRKIPARNAHHISNKVLGQWITIVADQIGDSLPPTVSTVRRWLHRWWTGGERPKALAYRVSQRGNRSCRFDPEVEEVLERDINDRLLRAEKFNAQDVEANVKNHIEEINRSRVPSLQLKVPGLRTIQRRISQLDPYQVMVATKGKRAADNYYRAVGPGLVAEFPLHIVQIDHHLIDLVIVDEENRVIGRCWLTMAIDLFSRMPVGIYLSVGDPSYDNLVGCLRQLILPKDSILEKHPEIASDWSVYGIPHTIVLDNDLSHHGKDFQDAANQLGFNIQYGPKWTPHYRGAIERLFRTLNTGLIHKLAGTTFSNPKERGDYKSEKMACLTMWQAEKLILKFFLDVYGKKLHSALRDTPENTWKQAAKENPVRFIDSAEELIILSSHTVTRSLSRKGILLDHLQYNCELLADLRLRLDQAEGRQRVSRVVSVKLDPTDIGHLYVKDPLLNRWITVPCLQCYAKGLSRWQHNIIRKRVRDRLNSKRKLTEEDLLKGRNELLSMIDDYCDKYKRTTRKQVRLRNGLDRMEAQMAKKSLSNRVQDLKHDDIPDFDPVEFLRNAGENGWFTDQDD</sequence>
<feature type="domain" description="Integrase catalytic" evidence="1">
    <location>
        <begin position="254"/>
        <end position="458"/>
    </location>
</feature>